<dbReference type="Gene3D" id="3.30.1150.10">
    <property type="match status" value="1"/>
</dbReference>
<dbReference type="SUPFAM" id="SSF56935">
    <property type="entry name" value="Porins"/>
    <property type="match status" value="1"/>
</dbReference>
<proteinExistence type="inferred from homology"/>
<evidence type="ECO:0000256" key="4">
    <source>
        <dbReference type="ARBA" id="ARBA00022452"/>
    </source>
</evidence>
<dbReference type="KEGG" id="llu:AKJ09_10846"/>
<dbReference type="Proteomes" id="UP000064967">
    <property type="component" value="Chromosome"/>
</dbReference>
<dbReference type="InterPro" id="IPR037066">
    <property type="entry name" value="Plug_dom_sf"/>
</dbReference>
<dbReference type="InterPro" id="IPR039426">
    <property type="entry name" value="TonB-dep_rcpt-like"/>
</dbReference>
<keyword evidence="8 10" id="KW-0472">Membrane</keyword>
<keyword evidence="7" id="KW-1133">Transmembrane helix</keyword>
<keyword evidence="6" id="KW-0732">Signal</keyword>
<sequence length="864" mass="95436">MVPEIMQLLSQRSLRSTDRVSKRGLRLLRPCRSVFAGVVFALLAHHARSAHAQPWPGRASEAPAVTPPELLEASEAEYPAEARAEGIEATVVLRIDVDVEGRVTRAEVHVPVGFGFDEAAKAAALRLRFAPARRDGQPIAVRILHRYDFRLPEPAPVETPPAPAPSASEAAPAAPAPPAPPAKDAPMEVTVRGMTEGERLQSSAQAVHVVDTKLAKREAADMGEVLARSEGVSVQRGGGLGSSMRLSLNGLTDEQVRFFLDGVPLELSGYPWGISNVPVNLVKRVEVYRGVVPIRFGADALGGAVNLASDTEVKGTHGAASYQIGSFGTHRTTLGVQTLDDETGLFARVSGFFDHADNDYPIEVDAPDKQGRLSTVTVNRFHDAYSAWGANAEAGFVRRPWAKRLLVRAFVADYSKELQHNPVMTVPYGEVSYDRMTAGGSLRYENVFARSFPVDVVAGYSFAQTNFRDLSKCIYNWYGNCIGQRQRAGELENKPHDQVVWDKSVYARANAGWRIHPEHTVRLAVAPTYTYRTGEERTPLDPTARDPLTASRRLLTVVSGLEETSEFFERRLENIVFVKDYYQVARAEQPLTGSNVFNERPRDTHQVGFGDAVRYRFVQWLYGKASYEYATRLPTTTETFGDGVLVAENLGLEPETSHNVNVGATVDVRDTGIGDFRADTNGFLRAADKLIVLLGNDRNFQYQNVYSARALGVETQGGWTSPGEYLALDGNVTYVDFRNTENEGTFGAFEGDRIPNRPYFFANGSARVLLRGLASARDELSFVWNTRWVHEFYRGWESVGAKAYKQVIPAQLTHSAALTYLTRPGDLVLTFTAEAQNITDRQVFDFFGVQRPGRAFYVKTTLEF</sequence>
<gene>
    <name evidence="13" type="ORF">AKJ09_10846</name>
</gene>
<dbReference type="STRING" id="1391654.AKJ09_10846"/>
<keyword evidence="9 10" id="KW-0998">Cell outer membrane</keyword>
<evidence type="ECO:0000256" key="11">
    <source>
        <dbReference type="SAM" id="MobiDB-lite"/>
    </source>
</evidence>
<evidence type="ECO:0000256" key="5">
    <source>
        <dbReference type="ARBA" id="ARBA00022692"/>
    </source>
</evidence>
<dbReference type="NCBIfam" id="TIGR01352">
    <property type="entry name" value="tonB_Cterm"/>
    <property type="match status" value="1"/>
</dbReference>
<evidence type="ECO:0000313" key="14">
    <source>
        <dbReference type="Proteomes" id="UP000064967"/>
    </source>
</evidence>
<evidence type="ECO:0000259" key="12">
    <source>
        <dbReference type="PROSITE" id="PS52015"/>
    </source>
</evidence>
<dbReference type="Gene3D" id="2.170.130.10">
    <property type="entry name" value="TonB-dependent receptor, plug domain"/>
    <property type="match status" value="1"/>
</dbReference>
<dbReference type="GO" id="GO:0009279">
    <property type="term" value="C:cell outer membrane"/>
    <property type="evidence" value="ECO:0007669"/>
    <property type="project" value="UniProtKB-SubCell"/>
</dbReference>
<dbReference type="Pfam" id="PF07715">
    <property type="entry name" value="Plug"/>
    <property type="match status" value="1"/>
</dbReference>
<dbReference type="PROSITE" id="PS52015">
    <property type="entry name" value="TONB_CTD"/>
    <property type="match status" value="1"/>
</dbReference>
<evidence type="ECO:0000256" key="10">
    <source>
        <dbReference type="PROSITE-ProRule" id="PRU01360"/>
    </source>
</evidence>
<organism evidence="13 14">
    <name type="scientific">Labilithrix luteola</name>
    <dbReference type="NCBI Taxonomy" id="1391654"/>
    <lineage>
        <taxon>Bacteria</taxon>
        <taxon>Pseudomonadati</taxon>
        <taxon>Myxococcota</taxon>
        <taxon>Polyangia</taxon>
        <taxon>Polyangiales</taxon>
        <taxon>Labilitrichaceae</taxon>
        <taxon>Labilithrix</taxon>
    </lineage>
</organism>
<evidence type="ECO:0000256" key="3">
    <source>
        <dbReference type="ARBA" id="ARBA00022448"/>
    </source>
</evidence>
<dbReference type="Gene3D" id="2.40.170.20">
    <property type="entry name" value="TonB-dependent receptor, beta-barrel domain"/>
    <property type="match status" value="1"/>
</dbReference>
<evidence type="ECO:0000256" key="7">
    <source>
        <dbReference type="ARBA" id="ARBA00022989"/>
    </source>
</evidence>
<feature type="compositionally biased region" description="Pro residues" evidence="11">
    <location>
        <begin position="174"/>
        <end position="183"/>
    </location>
</feature>
<dbReference type="PATRIC" id="fig|1391654.3.peg.10987"/>
<protein>
    <submittedName>
        <fullName evidence="13">TonB family protein / TonB-dependent receptor</fullName>
    </submittedName>
</protein>
<dbReference type="Pfam" id="PF03544">
    <property type="entry name" value="TonB_C"/>
    <property type="match status" value="1"/>
</dbReference>
<keyword evidence="4 10" id="KW-1134">Transmembrane beta strand</keyword>
<dbReference type="PANTHER" id="PTHR30069">
    <property type="entry name" value="TONB-DEPENDENT OUTER MEMBRANE RECEPTOR"/>
    <property type="match status" value="1"/>
</dbReference>
<keyword evidence="13" id="KW-0675">Receptor</keyword>
<name>A0A0K1QEM1_9BACT</name>
<comment type="similarity">
    <text evidence="10">Belongs to the TonB-dependent receptor family.</text>
</comment>
<comment type="subcellular location">
    <subcellularLocation>
        <location evidence="2 10">Cell outer membrane</location>
        <topology evidence="2 10">Multi-pass membrane protein</topology>
    </subcellularLocation>
    <subcellularLocation>
        <location evidence="1">Membrane</location>
        <topology evidence="1">Single-pass membrane protein</topology>
    </subcellularLocation>
</comment>
<keyword evidence="14" id="KW-1185">Reference proteome</keyword>
<dbReference type="InterPro" id="IPR037682">
    <property type="entry name" value="TonB_C"/>
</dbReference>
<feature type="compositionally biased region" description="Pro residues" evidence="11">
    <location>
        <begin position="154"/>
        <end position="164"/>
    </location>
</feature>
<evidence type="ECO:0000256" key="8">
    <source>
        <dbReference type="ARBA" id="ARBA00023136"/>
    </source>
</evidence>
<dbReference type="EMBL" id="CP012333">
    <property type="protein sequence ID" value="AKV04183.1"/>
    <property type="molecule type" value="Genomic_DNA"/>
</dbReference>
<feature type="region of interest" description="Disordered" evidence="11">
    <location>
        <begin position="154"/>
        <end position="186"/>
    </location>
</feature>
<dbReference type="GO" id="GO:0044718">
    <property type="term" value="P:siderophore transmembrane transport"/>
    <property type="evidence" value="ECO:0007669"/>
    <property type="project" value="TreeGrafter"/>
</dbReference>
<evidence type="ECO:0000256" key="1">
    <source>
        <dbReference type="ARBA" id="ARBA00004167"/>
    </source>
</evidence>
<dbReference type="PANTHER" id="PTHR30069:SF29">
    <property type="entry name" value="HEMOGLOBIN AND HEMOGLOBIN-HAPTOGLOBIN-BINDING PROTEIN 1-RELATED"/>
    <property type="match status" value="1"/>
</dbReference>
<dbReference type="PROSITE" id="PS52016">
    <property type="entry name" value="TONB_DEPENDENT_REC_3"/>
    <property type="match status" value="1"/>
</dbReference>
<keyword evidence="3 10" id="KW-0813">Transport</keyword>
<dbReference type="InterPro" id="IPR012910">
    <property type="entry name" value="Plug_dom"/>
</dbReference>
<evidence type="ECO:0000256" key="6">
    <source>
        <dbReference type="ARBA" id="ARBA00022729"/>
    </source>
</evidence>
<keyword evidence="5 10" id="KW-0812">Transmembrane</keyword>
<evidence type="ECO:0000256" key="2">
    <source>
        <dbReference type="ARBA" id="ARBA00004571"/>
    </source>
</evidence>
<dbReference type="NCBIfam" id="NF038079">
    <property type="entry name" value="TonB_sider_MxcH"/>
    <property type="match status" value="1"/>
</dbReference>
<dbReference type="InterPro" id="IPR036942">
    <property type="entry name" value="Beta-barrel_TonB_sf"/>
</dbReference>
<evidence type="ECO:0000313" key="13">
    <source>
        <dbReference type="EMBL" id="AKV04183.1"/>
    </source>
</evidence>
<accession>A0A0K1QEM1</accession>
<dbReference type="InterPro" id="IPR006260">
    <property type="entry name" value="TonB/TolA_C"/>
</dbReference>
<dbReference type="AlphaFoldDB" id="A0A0K1QEM1"/>
<dbReference type="GO" id="GO:0015344">
    <property type="term" value="F:siderophore uptake transmembrane transporter activity"/>
    <property type="evidence" value="ECO:0007669"/>
    <property type="project" value="TreeGrafter"/>
</dbReference>
<feature type="domain" description="TonB C-terminal" evidence="12">
    <location>
        <begin position="63"/>
        <end position="158"/>
    </location>
</feature>
<reference evidence="13 14" key="1">
    <citation type="submission" date="2015-08" db="EMBL/GenBank/DDBJ databases">
        <authorList>
            <person name="Babu N.S."/>
            <person name="Beckwith C.J."/>
            <person name="Beseler K.G."/>
            <person name="Brison A."/>
            <person name="Carone J.V."/>
            <person name="Caskin T.P."/>
            <person name="Diamond M."/>
            <person name="Durham M.E."/>
            <person name="Foxe J.M."/>
            <person name="Go M."/>
            <person name="Henderson B.A."/>
            <person name="Jones I.B."/>
            <person name="McGettigan J.A."/>
            <person name="Micheletti S.J."/>
            <person name="Nasrallah M.E."/>
            <person name="Ortiz D."/>
            <person name="Piller C.R."/>
            <person name="Privatt S.R."/>
            <person name="Schneider S.L."/>
            <person name="Sharp S."/>
            <person name="Smith T.C."/>
            <person name="Stanton J.D."/>
            <person name="Ullery H.E."/>
            <person name="Wilson R.J."/>
            <person name="Serrano M.G."/>
            <person name="Buck G."/>
            <person name="Lee V."/>
            <person name="Wang Y."/>
            <person name="Carvalho R."/>
            <person name="Voegtly L."/>
            <person name="Shi R."/>
            <person name="Duckworth R."/>
            <person name="Johnson A."/>
            <person name="Loviza R."/>
            <person name="Walstead R."/>
            <person name="Shah Z."/>
            <person name="Kiflezghi M."/>
            <person name="Wade K."/>
            <person name="Ball S.L."/>
            <person name="Bradley K.W."/>
            <person name="Asai D.J."/>
            <person name="Bowman C.A."/>
            <person name="Russell D.A."/>
            <person name="Pope W.H."/>
            <person name="Jacobs-Sera D."/>
            <person name="Hendrix R.W."/>
            <person name="Hatfull G.F."/>
        </authorList>
    </citation>
    <scope>NUCLEOTIDE SEQUENCE [LARGE SCALE GENOMIC DNA]</scope>
    <source>
        <strain evidence="13 14">DSM 27648</strain>
    </source>
</reference>
<evidence type="ECO:0000256" key="9">
    <source>
        <dbReference type="ARBA" id="ARBA00023237"/>
    </source>
</evidence>
<dbReference type="SUPFAM" id="SSF74653">
    <property type="entry name" value="TolA/TonB C-terminal domain"/>
    <property type="match status" value="1"/>
</dbReference>